<dbReference type="Proteomes" id="UP000274429">
    <property type="component" value="Unassembled WGS sequence"/>
</dbReference>
<sequence length="202" mass="21353">MFDARSSADTKEEVSASTIEVTFSSSSSPSPLPSPSPPPLPLSLPPLPNHLQILAPVPKDDTELEGQLEAWRNSGDAARKWLVYSLTPATAIIILPPPLSLSQRPPPPAPSTSPLPTPSGRSEGGSGGSMVRRGEILACLEWLEAVGVVSVVAVIDRTFGDLVKSLMFLGFSTLSATTNCCLKTIAHLTTDFVLLKADLVDR</sequence>
<accession>A0A0R3WL38</accession>
<evidence type="ECO:0000313" key="4">
    <source>
        <dbReference type="WBParaSite" id="TTAC_0000147201-mRNA-1"/>
    </source>
</evidence>
<feature type="compositionally biased region" description="Pro residues" evidence="1">
    <location>
        <begin position="30"/>
        <end position="47"/>
    </location>
</feature>
<protein>
    <submittedName>
        <fullName evidence="2 4">Uncharacterized protein</fullName>
    </submittedName>
</protein>
<dbReference type="AlphaFoldDB" id="A0A0R3WL38"/>
<evidence type="ECO:0000256" key="1">
    <source>
        <dbReference type="SAM" id="MobiDB-lite"/>
    </source>
</evidence>
<organism evidence="4">
    <name type="scientific">Hydatigena taeniaeformis</name>
    <name type="common">Feline tapeworm</name>
    <name type="synonym">Taenia taeniaeformis</name>
    <dbReference type="NCBI Taxonomy" id="6205"/>
    <lineage>
        <taxon>Eukaryota</taxon>
        <taxon>Metazoa</taxon>
        <taxon>Spiralia</taxon>
        <taxon>Lophotrochozoa</taxon>
        <taxon>Platyhelminthes</taxon>
        <taxon>Cestoda</taxon>
        <taxon>Eucestoda</taxon>
        <taxon>Cyclophyllidea</taxon>
        <taxon>Taeniidae</taxon>
        <taxon>Hydatigera</taxon>
    </lineage>
</organism>
<reference evidence="4" key="1">
    <citation type="submission" date="2017-02" db="UniProtKB">
        <authorList>
            <consortium name="WormBaseParasite"/>
        </authorList>
    </citation>
    <scope>IDENTIFICATION</scope>
</reference>
<feature type="compositionally biased region" description="Basic and acidic residues" evidence="1">
    <location>
        <begin position="1"/>
        <end position="14"/>
    </location>
</feature>
<evidence type="ECO:0000313" key="3">
    <source>
        <dbReference type="Proteomes" id="UP000274429"/>
    </source>
</evidence>
<gene>
    <name evidence="2" type="ORF">TTAC_LOCUS1459</name>
</gene>
<keyword evidence="3" id="KW-1185">Reference proteome</keyword>
<reference evidence="2 3" key="2">
    <citation type="submission" date="2018-11" db="EMBL/GenBank/DDBJ databases">
        <authorList>
            <consortium name="Pathogen Informatics"/>
        </authorList>
    </citation>
    <scope>NUCLEOTIDE SEQUENCE [LARGE SCALE GENOMIC DNA]</scope>
</reference>
<feature type="region of interest" description="Disordered" evidence="1">
    <location>
        <begin position="100"/>
        <end position="129"/>
    </location>
</feature>
<dbReference type="EMBL" id="UYWX01000324">
    <property type="protein sequence ID" value="VDM18041.1"/>
    <property type="molecule type" value="Genomic_DNA"/>
</dbReference>
<dbReference type="WBParaSite" id="TTAC_0000147201-mRNA-1">
    <property type="protein sequence ID" value="TTAC_0000147201-mRNA-1"/>
    <property type="gene ID" value="TTAC_0000147201"/>
</dbReference>
<feature type="region of interest" description="Disordered" evidence="1">
    <location>
        <begin position="1"/>
        <end position="47"/>
    </location>
</feature>
<name>A0A0R3WL38_HYDTA</name>
<feature type="compositionally biased region" description="Pro residues" evidence="1">
    <location>
        <begin position="100"/>
        <end position="117"/>
    </location>
</feature>
<dbReference type="OrthoDB" id="6280155at2759"/>
<proteinExistence type="predicted"/>
<evidence type="ECO:0000313" key="2">
    <source>
        <dbReference type="EMBL" id="VDM18041.1"/>
    </source>
</evidence>